<feature type="transmembrane region" description="Helical" evidence="1">
    <location>
        <begin position="224"/>
        <end position="241"/>
    </location>
</feature>
<protein>
    <submittedName>
        <fullName evidence="3">Acyltransferase</fullName>
    </submittedName>
</protein>
<sequence>MKPHFPILDGLRGTAAILVVIFHLYEAKYIDYSIHPIHHGYLAVDFFFLLSGFVVGYAYDDRWAKMNVIDFFKIRLVRLHPLVTLGVILGGIGFWLDPYTNGFHNWGWLKLSGLVLLGFTLIPGPDVRGWGETHSLNGPCWSLLQEYLANIIYALVGRKMNKTALSILVTISGIALAVVAIYRNDIATGWSFETFWTGVTRMMFPFFAGLLLFRSGKLIKLKHAYILCSVALIVLLCLPHPKYNGLYEAACIILAFPLIVAAGAGGEVKGWLAKVCKFSGDLSYPIYILHYPFMYVYIGWFYKEKPADNMMFYVGAALFIFCIVLAYAALKLYDEPIRNWLKQKLSKNKEVEQVIG</sequence>
<feature type="transmembrane region" description="Helical" evidence="1">
    <location>
        <begin position="247"/>
        <end position="266"/>
    </location>
</feature>
<name>A0A9X2F3W9_9SPHI</name>
<dbReference type="EMBL" id="JAMWYS010000009">
    <property type="protein sequence ID" value="MCO4291901.1"/>
    <property type="molecule type" value="Genomic_DNA"/>
</dbReference>
<feature type="transmembrane region" description="Helical" evidence="1">
    <location>
        <begin position="108"/>
        <end position="124"/>
    </location>
</feature>
<keyword evidence="1" id="KW-0812">Transmembrane</keyword>
<evidence type="ECO:0000259" key="2">
    <source>
        <dbReference type="Pfam" id="PF01757"/>
    </source>
</evidence>
<organism evidence="3 4">
    <name type="scientific">Solitalea agri</name>
    <dbReference type="NCBI Taxonomy" id="2953739"/>
    <lineage>
        <taxon>Bacteria</taxon>
        <taxon>Pseudomonadati</taxon>
        <taxon>Bacteroidota</taxon>
        <taxon>Sphingobacteriia</taxon>
        <taxon>Sphingobacteriales</taxon>
        <taxon>Sphingobacteriaceae</taxon>
        <taxon>Solitalea</taxon>
    </lineage>
</organism>
<dbReference type="InterPro" id="IPR002656">
    <property type="entry name" value="Acyl_transf_3_dom"/>
</dbReference>
<evidence type="ECO:0000313" key="3">
    <source>
        <dbReference type="EMBL" id="MCO4291901.1"/>
    </source>
</evidence>
<dbReference type="InterPro" id="IPR050879">
    <property type="entry name" value="Acyltransferase_3"/>
</dbReference>
<comment type="caution">
    <text evidence="3">The sequence shown here is derived from an EMBL/GenBank/DDBJ whole genome shotgun (WGS) entry which is preliminary data.</text>
</comment>
<keyword evidence="3" id="KW-0012">Acyltransferase</keyword>
<reference evidence="3" key="1">
    <citation type="submission" date="2022-06" db="EMBL/GenBank/DDBJ databases">
        <title>Solitalea sp. MAHUQ-68 isolated from rhizospheric soil.</title>
        <authorList>
            <person name="Huq M.A."/>
        </authorList>
    </citation>
    <scope>NUCLEOTIDE SEQUENCE</scope>
    <source>
        <strain evidence="3">MAHUQ-68</strain>
    </source>
</reference>
<keyword evidence="4" id="KW-1185">Reference proteome</keyword>
<keyword evidence="1" id="KW-1133">Transmembrane helix</keyword>
<feature type="transmembrane region" description="Helical" evidence="1">
    <location>
        <begin position="6"/>
        <end position="25"/>
    </location>
</feature>
<feature type="domain" description="Acyltransferase 3" evidence="2">
    <location>
        <begin position="8"/>
        <end position="327"/>
    </location>
</feature>
<evidence type="ECO:0000313" key="4">
    <source>
        <dbReference type="Proteomes" id="UP001155182"/>
    </source>
</evidence>
<proteinExistence type="predicted"/>
<dbReference type="PANTHER" id="PTHR23028">
    <property type="entry name" value="ACETYLTRANSFERASE"/>
    <property type="match status" value="1"/>
</dbReference>
<keyword evidence="1" id="KW-0472">Membrane</keyword>
<accession>A0A9X2F3W9</accession>
<keyword evidence="3" id="KW-0808">Transferase</keyword>
<feature type="transmembrane region" description="Helical" evidence="1">
    <location>
        <begin position="79"/>
        <end position="96"/>
    </location>
</feature>
<feature type="transmembrane region" description="Helical" evidence="1">
    <location>
        <begin position="37"/>
        <end position="59"/>
    </location>
</feature>
<dbReference type="Proteomes" id="UP001155182">
    <property type="component" value="Unassembled WGS sequence"/>
</dbReference>
<dbReference type="RefSeq" id="WP_252586137.1">
    <property type="nucleotide sequence ID" value="NZ_JAMWYS010000009.1"/>
</dbReference>
<feature type="transmembrane region" description="Helical" evidence="1">
    <location>
        <begin position="278"/>
        <end position="298"/>
    </location>
</feature>
<evidence type="ECO:0000256" key="1">
    <source>
        <dbReference type="SAM" id="Phobius"/>
    </source>
</evidence>
<feature type="transmembrane region" description="Helical" evidence="1">
    <location>
        <begin position="194"/>
        <end position="212"/>
    </location>
</feature>
<dbReference type="GO" id="GO:0016747">
    <property type="term" value="F:acyltransferase activity, transferring groups other than amino-acyl groups"/>
    <property type="evidence" value="ECO:0007669"/>
    <property type="project" value="InterPro"/>
</dbReference>
<dbReference type="AlphaFoldDB" id="A0A9X2F3W9"/>
<gene>
    <name evidence="3" type="ORF">NF867_03385</name>
</gene>
<feature type="transmembrane region" description="Helical" evidence="1">
    <location>
        <begin position="310"/>
        <end position="330"/>
    </location>
</feature>
<dbReference type="PANTHER" id="PTHR23028:SF134">
    <property type="entry name" value="PUTATIVE (AFU_ORTHOLOGUE AFUA_4G08520)-RELATED"/>
    <property type="match status" value="1"/>
</dbReference>
<feature type="transmembrane region" description="Helical" evidence="1">
    <location>
        <begin position="136"/>
        <end position="156"/>
    </location>
</feature>
<feature type="transmembrane region" description="Helical" evidence="1">
    <location>
        <begin position="163"/>
        <end position="182"/>
    </location>
</feature>
<dbReference type="Pfam" id="PF01757">
    <property type="entry name" value="Acyl_transf_3"/>
    <property type="match status" value="1"/>
</dbReference>